<comment type="caution">
    <text evidence="2">The sequence shown here is derived from an EMBL/GenBank/DDBJ whole genome shotgun (WGS) entry which is preliminary data.</text>
</comment>
<dbReference type="InterPro" id="IPR017026">
    <property type="entry name" value="ImuA"/>
</dbReference>
<dbReference type="RefSeq" id="WP_037518293.1">
    <property type="nucleotide sequence ID" value="NZ_JGVR01000007.1"/>
</dbReference>
<evidence type="ECO:0000313" key="3">
    <source>
        <dbReference type="Proteomes" id="UP000028534"/>
    </source>
</evidence>
<gene>
    <name evidence="2" type="ORF">CP98_01440</name>
</gene>
<dbReference type="EMBL" id="JGVR01000007">
    <property type="protein sequence ID" value="KEZ19790.1"/>
    <property type="molecule type" value="Genomic_DNA"/>
</dbReference>
<evidence type="ECO:0000313" key="2">
    <source>
        <dbReference type="EMBL" id="KEZ19790.1"/>
    </source>
</evidence>
<sequence>MSESIKSLAALKRHIAALDRTPAPTAGCARLATGHAGLDAALDGGLLRGRVHELFGAAEEEGAAAGLALILARLAADDAPLLWLRTMASAKAGGSPYGPGLAALGLDPARLLIGLMADDAMLLRAAVEGLRCPALGALLIELRGRAPLLDLTASRRLALAAEQSGVTAFLLRVGGDPVPSAAETRWQVAAAPSDPLPGNAPGHSAFALSLLRRRAGPDGLAWRLIWDGEKGAFGDGRHERHEHGQDGQQGGAPLSGALVPLPADRSAADRAA</sequence>
<dbReference type="eggNOG" id="COG4544">
    <property type="taxonomic scope" value="Bacteria"/>
</dbReference>
<dbReference type="SUPFAM" id="SSF52540">
    <property type="entry name" value="P-loop containing nucleoside triphosphate hydrolases"/>
    <property type="match status" value="1"/>
</dbReference>
<reference evidence="2 3" key="1">
    <citation type="submission" date="2014-03" db="EMBL/GenBank/DDBJ databases">
        <title>Genome sequence of Sphingobium yanoikuyae B1.</title>
        <authorList>
            <person name="Gan H.M."/>
            <person name="Gan H.Y."/>
            <person name="Savka M.A."/>
        </authorList>
    </citation>
    <scope>NUCLEOTIDE SEQUENCE [LARGE SCALE GENOMIC DNA]</scope>
    <source>
        <strain evidence="2 3">B1</strain>
    </source>
</reference>
<dbReference type="Proteomes" id="UP000028534">
    <property type="component" value="Unassembled WGS sequence"/>
</dbReference>
<accession>A0A084EP98</accession>
<protein>
    <recommendedName>
        <fullName evidence="4">Protein ImuA</fullName>
    </recommendedName>
</protein>
<dbReference type="AlphaFoldDB" id="A0A084EP98"/>
<name>A0A084EP98_SPHYA</name>
<dbReference type="STRING" id="13690.AX777_13250"/>
<evidence type="ECO:0008006" key="4">
    <source>
        <dbReference type="Google" id="ProtNLM"/>
    </source>
</evidence>
<proteinExistence type="predicted"/>
<dbReference type="PATRIC" id="fig|13690.10.peg.1487"/>
<dbReference type="PIRSF" id="PIRSF034285">
    <property type="entry name" value="UCP034285"/>
    <property type="match status" value="1"/>
</dbReference>
<feature type="compositionally biased region" description="Basic and acidic residues" evidence="1">
    <location>
        <begin position="234"/>
        <end position="245"/>
    </location>
</feature>
<dbReference type="Gene3D" id="3.40.50.300">
    <property type="entry name" value="P-loop containing nucleotide triphosphate hydrolases"/>
    <property type="match status" value="1"/>
</dbReference>
<dbReference type="InterPro" id="IPR027417">
    <property type="entry name" value="P-loop_NTPase"/>
</dbReference>
<organism evidence="2 3">
    <name type="scientific">Sphingobium yanoikuyae</name>
    <name type="common">Sphingomonas yanoikuyae</name>
    <dbReference type="NCBI Taxonomy" id="13690"/>
    <lineage>
        <taxon>Bacteria</taxon>
        <taxon>Pseudomonadati</taxon>
        <taxon>Pseudomonadota</taxon>
        <taxon>Alphaproteobacteria</taxon>
        <taxon>Sphingomonadales</taxon>
        <taxon>Sphingomonadaceae</taxon>
        <taxon>Sphingobium</taxon>
    </lineage>
</organism>
<feature type="region of interest" description="Disordered" evidence="1">
    <location>
        <begin position="234"/>
        <end position="272"/>
    </location>
</feature>
<evidence type="ECO:0000256" key="1">
    <source>
        <dbReference type="SAM" id="MobiDB-lite"/>
    </source>
</evidence>